<proteinExistence type="predicted"/>
<keyword evidence="1" id="KW-0732">Signal</keyword>
<organism evidence="3 4">
    <name type="scientific">Favolaschia claudopus</name>
    <dbReference type="NCBI Taxonomy" id="2862362"/>
    <lineage>
        <taxon>Eukaryota</taxon>
        <taxon>Fungi</taxon>
        <taxon>Dikarya</taxon>
        <taxon>Basidiomycota</taxon>
        <taxon>Agaricomycotina</taxon>
        <taxon>Agaricomycetes</taxon>
        <taxon>Agaricomycetidae</taxon>
        <taxon>Agaricales</taxon>
        <taxon>Marasmiineae</taxon>
        <taxon>Mycenaceae</taxon>
        <taxon>Favolaschia</taxon>
    </lineage>
</organism>
<keyword evidence="4" id="KW-1185">Reference proteome</keyword>
<dbReference type="EMBL" id="JAWWNJ010000028">
    <property type="protein sequence ID" value="KAK7028331.1"/>
    <property type="molecule type" value="Genomic_DNA"/>
</dbReference>
<feature type="chain" id="PRO_5043530380" description="Protein CPL1-like domain-containing protein" evidence="1">
    <location>
        <begin position="25"/>
        <end position="270"/>
    </location>
</feature>
<dbReference type="PANTHER" id="PTHR35192">
    <property type="entry name" value="PROTEIN, PUTATIVE-RELATED"/>
    <property type="match status" value="1"/>
</dbReference>
<evidence type="ECO:0000313" key="3">
    <source>
        <dbReference type="EMBL" id="KAK7028331.1"/>
    </source>
</evidence>
<comment type="caution">
    <text evidence="3">The sequence shown here is derived from an EMBL/GenBank/DDBJ whole genome shotgun (WGS) entry which is preliminary data.</text>
</comment>
<sequence length="270" mass="28803">MRFTRAKTAVVLAASTWLSPLIAAKGLNKRDAASLDVCGQVNAQLTIPSTTFPFAGVPLGFINDCLCVSTLPQYVKTNIFAIEAVTIAGTDATIAELTSMINSCNGRTECHFPAHAVPQCKNGNPCFFTCQDGYTASPSTKPTECVCASPYTECNGQCGVYRGCPSTYIAKRELVHDCRDGFTACRIPGGSAKSYECIDTRTELESCGGCLYGTLIKGHSLLGEDCTTIPGVSDVSCIKGQCVVRKCMPGYILGGARAQCMYYDENQVEL</sequence>
<dbReference type="AlphaFoldDB" id="A0AAW0BPZ1"/>
<dbReference type="Pfam" id="PF21671">
    <property type="entry name" value="CPL1-like"/>
    <property type="match status" value="1"/>
</dbReference>
<accession>A0AAW0BPZ1</accession>
<dbReference type="InterPro" id="IPR038955">
    <property type="entry name" value="PriA/CPL1_fungi"/>
</dbReference>
<gene>
    <name evidence="3" type="ORF">R3P38DRAFT_2935449</name>
</gene>
<protein>
    <recommendedName>
        <fullName evidence="2">Protein CPL1-like domain-containing protein</fullName>
    </recommendedName>
</protein>
<name>A0AAW0BPZ1_9AGAR</name>
<reference evidence="3 4" key="1">
    <citation type="journal article" date="2024" name="J Genomics">
        <title>Draft genome sequencing and assembly of Favolaschia claudopus CIRM-BRFM 2984 isolated from oak limbs.</title>
        <authorList>
            <person name="Navarro D."/>
            <person name="Drula E."/>
            <person name="Chaduli D."/>
            <person name="Cazenave R."/>
            <person name="Ahrendt S."/>
            <person name="Wang J."/>
            <person name="Lipzen A."/>
            <person name="Daum C."/>
            <person name="Barry K."/>
            <person name="Grigoriev I.V."/>
            <person name="Favel A."/>
            <person name="Rosso M.N."/>
            <person name="Martin F."/>
        </authorList>
    </citation>
    <scope>NUCLEOTIDE SEQUENCE [LARGE SCALE GENOMIC DNA]</scope>
    <source>
        <strain evidence="3 4">CIRM-BRFM 2984</strain>
    </source>
</reference>
<evidence type="ECO:0000259" key="2">
    <source>
        <dbReference type="Pfam" id="PF21671"/>
    </source>
</evidence>
<evidence type="ECO:0000256" key="1">
    <source>
        <dbReference type="SAM" id="SignalP"/>
    </source>
</evidence>
<feature type="domain" description="Protein CPL1-like" evidence="2">
    <location>
        <begin position="195"/>
        <end position="261"/>
    </location>
</feature>
<evidence type="ECO:0000313" key="4">
    <source>
        <dbReference type="Proteomes" id="UP001362999"/>
    </source>
</evidence>
<dbReference type="PANTHER" id="PTHR35192:SF2">
    <property type="entry name" value="APPLE DOMAIN-CONTAINING PROTEIN"/>
    <property type="match status" value="1"/>
</dbReference>
<feature type="signal peptide" evidence="1">
    <location>
        <begin position="1"/>
        <end position="24"/>
    </location>
</feature>
<dbReference type="Proteomes" id="UP001362999">
    <property type="component" value="Unassembled WGS sequence"/>
</dbReference>
<dbReference type="InterPro" id="IPR048661">
    <property type="entry name" value="CPL1-like"/>
</dbReference>